<reference evidence="10 11" key="1">
    <citation type="submission" date="2019-09" db="EMBL/GenBank/DDBJ databases">
        <title>Bird 10,000 Genomes (B10K) Project - Family phase.</title>
        <authorList>
            <person name="Zhang G."/>
        </authorList>
    </citation>
    <scope>NUCLEOTIDE SEQUENCE [LARGE SCALE GENOMIC DNA]</scope>
    <source>
        <strain evidence="10">B10K-DU-001-26</strain>
        <tissue evidence="10">Muscle</tissue>
    </source>
</reference>
<dbReference type="PANTHER" id="PTHR12027:SF104">
    <property type="entry name" value="PROTEIN WNT"/>
    <property type="match status" value="1"/>
</dbReference>
<keyword evidence="4" id="KW-0964">Secreted</keyword>
<evidence type="ECO:0000256" key="2">
    <source>
        <dbReference type="ARBA" id="ARBA00005683"/>
    </source>
</evidence>
<dbReference type="Proteomes" id="UP000530962">
    <property type="component" value="Unassembled WGS sequence"/>
</dbReference>
<dbReference type="GO" id="GO:0005125">
    <property type="term" value="F:cytokine activity"/>
    <property type="evidence" value="ECO:0007669"/>
    <property type="project" value="TreeGrafter"/>
</dbReference>
<evidence type="ECO:0000256" key="7">
    <source>
        <dbReference type="ARBA" id="ARBA00023157"/>
    </source>
</evidence>
<name>A0A7K9QES1_IRECY</name>
<accession>A0A7K9QES1</accession>
<dbReference type="AlphaFoldDB" id="A0A7K9QES1"/>
<evidence type="ECO:0000256" key="5">
    <source>
        <dbReference type="ARBA" id="ARBA00022530"/>
    </source>
</evidence>
<evidence type="ECO:0000256" key="9">
    <source>
        <dbReference type="RuleBase" id="RU003500"/>
    </source>
</evidence>
<comment type="similarity">
    <text evidence="2 9">Belongs to the Wnt family.</text>
</comment>
<dbReference type="PANTHER" id="PTHR12027">
    <property type="entry name" value="WNT RELATED"/>
    <property type="match status" value="1"/>
</dbReference>
<keyword evidence="11" id="KW-1185">Reference proteome</keyword>
<keyword evidence="8" id="KW-0449">Lipoprotein</keyword>
<feature type="non-terminal residue" evidence="10">
    <location>
        <position position="184"/>
    </location>
</feature>
<comment type="subcellular location">
    <subcellularLocation>
        <location evidence="1 9">Secreted</location>
        <location evidence="1 9">Extracellular space</location>
        <location evidence="1 9">Extracellular matrix</location>
    </subcellularLocation>
</comment>
<gene>
    <name evidence="10" type="primary">Wnt4_0</name>
    <name evidence="10" type="ORF">IRECYA_R12377</name>
</gene>
<keyword evidence="5" id="KW-0272">Extracellular matrix</keyword>
<evidence type="ECO:0000256" key="6">
    <source>
        <dbReference type="ARBA" id="ARBA00022687"/>
    </source>
</evidence>
<dbReference type="GO" id="GO:0060070">
    <property type="term" value="P:canonical Wnt signaling pathway"/>
    <property type="evidence" value="ECO:0007669"/>
    <property type="project" value="TreeGrafter"/>
</dbReference>
<dbReference type="GO" id="GO:0045165">
    <property type="term" value="P:cell fate commitment"/>
    <property type="evidence" value="ECO:0007669"/>
    <property type="project" value="TreeGrafter"/>
</dbReference>
<keyword evidence="6 9" id="KW-0879">Wnt signaling pathway</keyword>
<organism evidence="10 11">
    <name type="scientific">Irena cyanogastra</name>
    <name type="common">Philippine fairy-bluebird</name>
    <dbReference type="NCBI Taxonomy" id="175120"/>
    <lineage>
        <taxon>Eukaryota</taxon>
        <taxon>Metazoa</taxon>
        <taxon>Chordata</taxon>
        <taxon>Craniata</taxon>
        <taxon>Vertebrata</taxon>
        <taxon>Euteleostomi</taxon>
        <taxon>Archelosauria</taxon>
        <taxon>Archosauria</taxon>
        <taxon>Dinosauria</taxon>
        <taxon>Saurischia</taxon>
        <taxon>Theropoda</taxon>
        <taxon>Coelurosauria</taxon>
        <taxon>Aves</taxon>
        <taxon>Neognathae</taxon>
        <taxon>Neoaves</taxon>
        <taxon>Telluraves</taxon>
        <taxon>Australaves</taxon>
        <taxon>Passeriformes</taxon>
        <taxon>Corvoidea</taxon>
        <taxon>Irenidae</taxon>
        <taxon>Irena</taxon>
    </lineage>
</organism>
<keyword evidence="3 9" id="KW-0217">Developmental protein</keyword>
<comment type="function">
    <text evidence="9">Ligand for members of the frizzled family of seven transmembrane receptors.</text>
</comment>
<dbReference type="SMART" id="SM00097">
    <property type="entry name" value="WNT1"/>
    <property type="match status" value="1"/>
</dbReference>
<dbReference type="GO" id="GO:0005615">
    <property type="term" value="C:extracellular space"/>
    <property type="evidence" value="ECO:0007669"/>
    <property type="project" value="TreeGrafter"/>
</dbReference>
<protein>
    <recommendedName>
        <fullName evidence="9">Protein Wnt</fullName>
    </recommendedName>
</protein>
<dbReference type="EMBL" id="VWZV01004717">
    <property type="protein sequence ID" value="NXI10142.1"/>
    <property type="molecule type" value="Genomic_DNA"/>
</dbReference>
<evidence type="ECO:0000256" key="3">
    <source>
        <dbReference type="ARBA" id="ARBA00022473"/>
    </source>
</evidence>
<dbReference type="InterPro" id="IPR005817">
    <property type="entry name" value="Wnt"/>
</dbReference>
<comment type="caution">
    <text evidence="10">The sequence shown here is derived from an EMBL/GenBank/DDBJ whole genome shotgun (WGS) entry which is preliminary data.</text>
</comment>
<evidence type="ECO:0000256" key="1">
    <source>
        <dbReference type="ARBA" id="ARBA00004498"/>
    </source>
</evidence>
<feature type="non-terminal residue" evidence="10">
    <location>
        <position position="1"/>
    </location>
</feature>
<keyword evidence="7" id="KW-1015">Disulfide bond</keyword>
<evidence type="ECO:0000313" key="11">
    <source>
        <dbReference type="Proteomes" id="UP000530962"/>
    </source>
</evidence>
<dbReference type="GO" id="GO:0030182">
    <property type="term" value="P:neuron differentiation"/>
    <property type="evidence" value="ECO:0007669"/>
    <property type="project" value="TreeGrafter"/>
</dbReference>
<sequence length="184" mass="19963">KRGAELALLECQRHFHSRRWNCSTLQGLQLFSTATIQGTRESAFIHAISTASIAFAVTRACSHGELHQCGCDRKIRGVSPEGEGRSRWQGAGGRGEGCSDNPSYGIAFSQAFLDSPERSRGVSSSRALVNLHSNEAGRKALLAHMKVEGKCQGVSGSCEVRTCWKVMPPFRPGATELYPRRVGS</sequence>
<evidence type="ECO:0000256" key="8">
    <source>
        <dbReference type="ARBA" id="ARBA00023288"/>
    </source>
</evidence>
<dbReference type="PRINTS" id="PR01349">
    <property type="entry name" value="WNTPROTEIN"/>
</dbReference>
<dbReference type="Pfam" id="PF00110">
    <property type="entry name" value="wnt"/>
    <property type="match status" value="1"/>
</dbReference>
<dbReference type="GO" id="GO:0005109">
    <property type="term" value="F:frizzled binding"/>
    <property type="evidence" value="ECO:0007669"/>
    <property type="project" value="TreeGrafter"/>
</dbReference>
<evidence type="ECO:0000256" key="4">
    <source>
        <dbReference type="ARBA" id="ARBA00022525"/>
    </source>
</evidence>
<evidence type="ECO:0000313" key="10">
    <source>
        <dbReference type="EMBL" id="NXI10142.1"/>
    </source>
</evidence>
<proteinExistence type="inferred from homology"/>